<dbReference type="PRINTS" id="PR00501">
    <property type="entry name" value="KELCHREPEAT"/>
</dbReference>
<feature type="domain" description="BACK" evidence="3">
    <location>
        <begin position="165"/>
        <end position="269"/>
    </location>
</feature>
<evidence type="ECO:0000313" key="5">
    <source>
        <dbReference type="Proteomes" id="UP001626550"/>
    </source>
</evidence>
<dbReference type="InterPro" id="IPR011705">
    <property type="entry name" value="BACK"/>
</dbReference>
<dbReference type="EMBL" id="JBJKFK010005234">
    <property type="protein sequence ID" value="KAL3308442.1"/>
    <property type="molecule type" value="Genomic_DNA"/>
</dbReference>
<dbReference type="Pfam" id="PF24981">
    <property type="entry name" value="Beta-prop_ATRN-LZTR1"/>
    <property type="match status" value="1"/>
</dbReference>
<dbReference type="Proteomes" id="UP001626550">
    <property type="component" value="Unassembled WGS sequence"/>
</dbReference>
<proteinExistence type="predicted"/>
<evidence type="ECO:0000259" key="3">
    <source>
        <dbReference type="SMART" id="SM00875"/>
    </source>
</evidence>
<sequence>MTSEKEKGECYFRTNLPSYVLDRKVIINDNHEHNVSGFKLAKASEQFRKLLVSLRKDELQKKKETHTLLPPIRQIKRSRSLSVSVCELELKPLILNYDDLFGIEYVLSYVHNSIQIEEEGGVVLDEPSDDQLHQIISAALHFEVDSILDHVKSIILRKLNHESVWFYWQLLSNMKHQALEKLSATVKNYLCRNIVQCCESCNFLELSIERMKEILSTDELHLPRESLIMKPINDWLSHNEEERGKHCPELLSCLRLGRMSSDEILSLLRNPFVTKTMESCDHLIRLAQTVRGNLLINPSINLSDLSGGDAQLQIYMARPRLPHAVIIAMGGWEGSQDEPNFGPSRSLQIYNSRTNEWTRLTKPNHLLTEGRAYSGCVFYQDKVYLVGGYLISGPTQTCMVFDLNNSEWKYRSPMHEKRNYVSVVQLNGKIYALGGHNGKLRLNTAEVYSVEDNLWTFISPMNQIRSDAGATVLKGKLYIAGGFDGQHFYDTAESYNPETDQWTMIGSMQNIRSGVSLTALGNYLYALGGNDGLQRLRTVERYDPETGQWHSMPSMIRQRSNFCVTMMEDSIYVIGGWSDETNSTISLVERWTPAQAENWKAVKEIPFSASANCCSTIGGFHLISGFL</sequence>
<evidence type="ECO:0000256" key="1">
    <source>
        <dbReference type="ARBA" id="ARBA00022441"/>
    </source>
</evidence>
<dbReference type="Pfam" id="PF07707">
    <property type="entry name" value="BACK"/>
    <property type="match status" value="1"/>
</dbReference>
<dbReference type="SMART" id="SM00875">
    <property type="entry name" value="BACK"/>
    <property type="match status" value="1"/>
</dbReference>
<protein>
    <submittedName>
        <fullName evidence="4">Kelch-like protein 10</fullName>
    </submittedName>
</protein>
<dbReference type="InterPro" id="IPR015915">
    <property type="entry name" value="Kelch-typ_b-propeller"/>
</dbReference>
<keyword evidence="2" id="KW-0677">Repeat</keyword>
<evidence type="ECO:0000313" key="4">
    <source>
        <dbReference type="EMBL" id="KAL3308442.1"/>
    </source>
</evidence>
<dbReference type="AlphaFoldDB" id="A0ABD2PP30"/>
<dbReference type="InterPro" id="IPR056737">
    <property type="entry name" value="Beta-prop_ATRN-MKLN-like"/>
</dbReference>
<name>A0ABD2PP30_9PLAT</name>
<gene>
    <name evidence="4" type="primary">KLHL10_2</name>
    <name evidence="4" type="ORF">Ciccas_013027</name>
</gene>
<comment type="caution">
    <text evidence="4">The sequence shown here is derived from an EMBL/GenBank/DDBJ whole genome shotgun (WGS) entry which is preliminary data.</text>
</comment>
<dbReference type="PANTHER" id="PTHR45632">
    <property type="entry name" value="LD33804P"/>
    <property type="match status" value="1"/>
</dbReference>
<dbReference type="PANTHER" id="PTHR45632:SF3">
    <property type="entry name" value="KELCH-LIKE PROTEIN 32"/>
    <property type="match status" value="1"/>
</dbReference>
<dbReference type="Gene3D" id="1.25.40.420">
    <property type="match status" value="1"/>
</dbReference>
<reference evidence="4 5" key="1">
    <citation type="submission" date="2024-11" db="EMBL/GenBank/DDBJ databases">
        <title>Adaptive evolution of stress response genes in parasites aligns with host niche diversity.</title>
        <authorList>
            <person name="Hahn C."/>
            <person name="Resl P."/>
        </authorList>
    </citation>
    <scope>NUCLEOTIDE SEQUENCE [LARGE SCALE GENOMIC DNA]</scope>
    <source>
        <strain evidence="4">EGGRZ-B1_66</strain>
        <tissue evidence="4">Body</tissue>
    </source>
</reference>
<keyword evidence="1" id="KW-0880">Kelch repeat</keyword>
<dbReference type="SMART" id="SM00612">
    <property type="entry name" value="Kelch"/>
    <property type="match status" value="6"/>
</dbReference>
<evidence type="ECO:0000256" key="2">
    <source>
        <dbReference type="ARBA" id="ARBA00022737"/>
    </source>
</evidence>
<dbReference type="InterPro" id="IPR006652">
    <property type="entry name" value="Kelch_1"/>
</dbReference>
<dbReference type="Gene3D" id="2.120.10.80">
    <property type="entry name" value="Kelch-type beta propeller"/>
    <property type="match status" value="2"/>
</dbReference>
<accession>A0ABD2PP30</accession>
<organism evidence="4 5">
    <name type="scientific">Cichlidogyrus casuarinus</name>
    <dbReference type="NCBI Taxonomy" id="1844966"/>
    <lineage>
        <taxon>Eukaryota</taxon>
        <taxon>Metazoa</taxon>
        <taxon>Spiralia</taxon>
        <taxon>Lophotrochozoa</taxon>
        <taxon>Platyhelminthes</taxon>
        <taxon>Monogenea</taxon>
        <taxon>Monopisthocotylea</taxon>
        <taxon>Dactylogyridea</taxon>
        <taxon>Ancyrocephalidae</taxon>
        <taxon>Cichlidogyrus</taxon>
    </lineage>
</organism>
<dbReference type="SUPFAM" id="SSF117281">
    <property type="entry name" value="Kelch motif"/>
    <property type="match status" value="1"/>
</dbReference>
<keyword evidence="5" id="KW-1185">Reference proteome</keyword>